<organism evidence="2 3">
    <name type="scientific">Actinomadura rudentiformis</name>
    <dbReference type="NCBI Taxonomy" id="359158"/>
    <lineage>
        <taxon>Bacteria</taxon>
        <taxon>Bacillati</taxon>
        <taxon>Actinomycetota</taxon>
        <taxon>Actinomycetes</taxon>
        <taxon>Streptosporangiales</taxon>
        <taxon>Thermomonosporaceae</taxon>
        <taxon>Actinomadura</taxon>
    </lineage>
</organism>
<comment type="caution">
    <text evidence="2">The sequence shown here is derived from an EMBL/GenBank/DDBJ whole genome shotgun (WGS) entry which is preliminary data.</text>
</comment>
<sequence length="101" mass="10842">MAIKRIPVRLKDDPTTTTVMAERSLLVFGHLWEPIPDENDTGEPETPQPPAETPQPPAETPQRGKQAPPPGEPTPKNAGATEERPPTTAKSRSRAAGTDGE</sequence>
<dbReference type="EMBL" id="WBMT01000009">
    <property type="protein sequence ID" value="KAB2347352.1"/>
    <property type="molecule type" value="Genomic_DNA"/>
</dbReference>
<keyword evidence="3" id="KW-1185">Reference proteome</keyword>
<dbReference type="RefSeq" id="WP_151562106.1">
    <property type="nucleotide sequence ID" value="NZ_WBMT01000009.1"/>
</dbReference>
<evidence type="ECO:0000256" key="1">
    <source>
        <dbReference type="SAM" id="MobiDB-lite"/>
    </source>
</evidence>
<protein>
    <submittedName>
        <fullName evidence="2">Uncharacterized protein</fullName>
    </submittedName>
</protein>
<reference evidence="2 3" key="1">
    <citation type="submission" date="2019-09" db="EMBL/GenBank/DDBJ databases">
        <title>Actinomadura physcomitrii sp. nov., a novel actinomycete isolated from moss [Physcomitrium sphaericum (Ludw) Fuernr].</title>
        <authorList>
            <person name="Zhuang X."/>
            <person name="Liu C."/>
        </authorList>
    </citation>
    <scope>NUCLEOTIDE SEQUENCE [LARGE SCALE GENOMIC DNA]</scope>
    <source>
        <strain evidence="2 3">HMC1</strain>
    </source>
</reference>
<evidence type="ECO:0000313" key="3">
    <source>
        <dbReference type="Proteomes" id="UP000468735"/>
    </source>
</evidence>
<feature type="region of interest" description="Disordered" evidence="1">
    <location>
        <begin position="31"/>
        <end position="101"/>
    </location>
</feature>
<dbReference type="AlphaFoldDB" id="A0A6H9YMX6"/>
<evidence type="ECO:0000313" key="2">
    <source>
        <dbReference type="EMBL" id="KAB2347352.1"/>
    </source>
</evidence>
<feature type="compositionally biased region" description="Pro residues" evidence="1">
    <location>
        <begin position="46"/>
        <end position="59"/>
    </location>
</feature>
<accession>A0A6H9YMX6</accession>
<dbReference type="Proteomes" id="UP000468735">
    <property type="component" value="Unassembled WGS sequence"/>
</dbReference>
<gene>
    <name evidence="2" type="ORF">F8566_20280</name>
</gene>
<proteinExistence type="predicted"/>
<name>A0A6H9YMX6_9ACTN</name>